<evidence type="ECO:0000259" key="5">
    <source>
        <dbReference type="Pfam" id="PF01055"/>
    </source>
</evidence>
<feature type="domain" description="Glycosyl hydrolase family 31 C-terminal" evidence="6">
    <location>
        <begin position="464"/>
        <end position="540"/>
    </location>
</feature>
<name>A0A6I6K445_9BACT</name>
<evidence type="ECO:0000256" key="1">
    <source>
        <dbReference type="ARBA" id="ARBA00007806"/>
    </source>
</evidence>
<evidence type="ECO:0000256" key="2">
    <source>
        <dbReference type="ARBA" id="ARBA00022801"/>
    </source>
</evidence>
<dbReference type="CDD" id="cd06592">
    <property type="entry name" value="GH31_NET37"/>
    <property type="match status" value="1"/>
</dbReference>
<keyword evidence="2 4" id="KW-0378">Hydrolase</keyword>
<comment type="similarity">
    <text evidence="1 4">Belongs to the glycosyl hydrolase 31 family.</text>
</comment>
<evidence type="ECO:0000259" key="6">
    <source>
        <dbReference type="Pfam" id="PF21365"/>
    </source>
</evidence>
<organism evidence="7 8">
    <name type="scientific">Maribellus comscasis</name>
    <dbReference type="NCBI Taxonomy" id="2681766"/>
    <lineage>
        <taxon>Bacteria</taxon>
        <taxon>Pseudomonadati</taxon>
        <taxon>Bacteroidota</taxon>
        <taxon>Bacteroidia</taxon>
        <taxon>Marinilabiliales</taxon>
        <taxon>Prolixibacteraceae</taxon>
        <taxon>Maribellus</taxon>
    </lineage>
</organism>
<dbReference type="AlphaFoldDB" id="A0A6I6K445"/>
<dbReference type="PANTHER" id="PTHR43053">
    <property type="entry name" value="GLYCOSIDASE FAMILY 31"/>
    <property type="match status" value="1"/>
</dbReference>
<reference evidence="7 8" key="1">
    <citation type="submission" date="2019-11" db="EMBL/GenBank/DDBJ databases">
        <authorList>
            <person name="Zheng R.K."/>
            <person name="Sun C.M."/>
        </authorList>
    </citation>
    <scope>NUCLEOTIDE SEQUENCE [LARGE SCALE GENOMIC DNA]</scope>
    <source>
        <strain evidence="7 8">WC007</strain>
    </source>
</reference>
<dbReference type="Pfam" id="PF21365">
    <property type="entry name" value="Glyco_hydro_31_3rd"/>
    <property type="match status" value="1"/>
</dbReference>
<dbReference type="InterPro" id="IPR050985">
    <property type="entry name" value="Alpha-glycosidase_related"/>
</dbReference>
<dbReference type="PANTHER" id="PTHR43053:SF4">
    <property type="entry name" value="MYOGENESIS-REGULATING GLYCOSIDASE"/>
    <property type="match status" value="1"/>
</dbReference>
<evidence type="ECO:0000256" key="4">
    <source>
        <dbReference type="RuleBase" id="RU361185"/>
    </source>
</evidence>
<gene>
    <name evidence="7" type="ORF">GM418_21525</name>
</gene>
<dbReference type="GO" id="GO:0005975">
    <property type="term" value="P:carbohydrate metabolic process"/>
    <property type="evidence" value="ECO:0007669"/>
    <property type="project" value="InterPro"/>
</dbReference>
<keyword evidence="3 4" id="KW-0326">Glycosidase</keyword>
<sequence length="546" mass="62731">MSLVNYSILLAEVNRYKDQVTHLYFFILLFLFSTICNAQKETRCQIKICNDPNTFWWTGLIAQADIMPLKNGYNANLANNYGNQVQPLLLSNRGHVIWSENSFGIEVNSDTLCIISPDSSLVFIHAGETLKDGYSYASKKFFPASGKLPDESLFAEPQYNTWIELMYDQNQKDILDYARQILNSGFEPGVFMIDDNWQEDYGKWDFHPGRFSNPKALVDTLHEMGFKVMLWICPLVSPDCDVFRRLQKERMLLEDKSGNAFITKWWNGYSGILDLSKDEANQWFIGQLDNLIEEYNIDGYKFDAGDFNHYTDCYSEGKKVTVQEHCEYYALLGLKYPLNEYRAMWKMGGQPIANRLRDKEHTWADLQKLIPGILLQGIMGYTFACPDLIGGGEFISFLKTETIDQDLIVRSAQCHALMPMMQFSVAPWRILDTEHLEACKKAVQIRKKFTPLILKLARESANTGEPIVRPLEYVFPHQGFAKVQDQFMLGENILIAPVVNKKTTRLVALPEGKWKDDMGVIYDGGKTITIEAGLDRLPYFKNLNRK</sequence>
<dbReference type="InterPro" id="IPR013780">
    <property type="entry name" value="Glyco_hydro_b"/>
</dbReference>
<accession>A0A6I6K445</accession>
<dbReference type="KEGG" id="mcos:GM418_21525"/>
<evidence type="ECO:0000313" key="8">
    <source>
        <dbReference type="Proteomes" id="UP000428260"/>
    </source>
</evidence>
<dbReference type="InterPro" id="IPR017853">
    <property type="entry name" value="GH"/>
</dbReference>
<dbReference type="Proteomes" id="UP000428260">
    <property type="component" value="Chromosome"/>
</dbReference>
<proteinExistence type="inferred from homology"/>
<dbReference type="Gene3D" id="3.20.20.80">
    <property type="entry name" value="Glycosidases"/>
    <property type="match status" value="1"/>
</dbReference>
<dbReference type="Pfam" id="PF01055">
    <property type="entry name" value="Glyco_hydro_31_2nd"/>
    <property type="match status" value="1"/>
</dbReference>
<evidence type="ECO:0000256" key="3">
    <source>
        <dbReference type="ARBA" id="ARBA00023295"/>
    </source>
</evidence>
<keyword evidence="8" id="KW-1185">Reference proteome</keyword>
<evidence type="ECO:0000313" key="7">
    <source>
        <dbReference type="EMBL" id="QGY48180.1"/>
    </source>
</evidence>
<dbReference type="EMBL" id="CP046401">
    <property type="protein sequence ID" value="QGY48180.1"/>
    <property type="molecule type" value="Genomic_DNA"/>
</dbReference>
<dbReference type="GO" id="GO:0004553">
    <property type="term" value="F:hydrolase activity, hydrolyzing O-glycosyl compounds"/>
    <property type="evidence" value="ECO:0007669"/>
    <property type="project" value="InterPro"/>
</dbReference>
<dbReference type="InterPro" id="IPR048395">
    <property type="entry name" value="Glyco_hydro_31_C"/>
</dbReference>
<protein>
    <submittedName>
        <fullName evidence="7">Glycoside hydrolase</fullName>
    </submittedName>
</protein>
<dbReference type="Gene3D" id="2.60.40.1180">
    <property type="entry name" value="Golgi alpha-mannosidase II"/>
    <property type="match status" value="1"/>
</dbReference>
<dbReference type="InterPro" id="IPR000322">
    <property type="entry name" value="Glyco_hydro_31_TIM"/>
</dbReference>
<feature type="domain" description="Glycoside hydrolase family 31 TIM barrel" evidence="5">
    <location>
        <begin position="166"/>
        <end position="454"/>
    </location>
</feature>
<dbReference type="SUPFAM" id="SSF51445">
    <property type="entry name" value="(Trans)glycosidases"/>
    <property type="match status" value="1"/>
</dbReference>
<dbReference type="SUPFAM" id="SSF51011">
    <property type="entry name" value="Glycosyl hydrolase domain"/>
    <property type="match status" value="1"/>
</dbReference>